<comment type="caution">
    <text evidence="2">The sequence shown here is derived from an EMBL/GenBank/DDBJ whole genome shotgun (WGS) entry which is preliminary data.</text>
</comment>
<dbReference type="OrthoDB" id="9799278at2"/>
<dbReference type="GeneID" id="93557174"/>
<dbReference type="HOGENOM" id="CLU_025617_1_0_10"/>
<reference evidence="2 3" key="1">
    <citation type="submission" date="2011-03" db="EMBL/GenBank/DDBJ databases">
        <authorList>
            <person name="Weinstock G."/>
            <person name="Sodergren E."/>
            <person name="Clifton S."/>
            <person name="Fulton L."/>
            <person name="Fulton B."/>
            <person name="Courtney L."/>
            <person name="Fronick C."/>
            <person name="Harrison M."/>
            <person name="Strong C."/>
            <person name="Farmer C."/>
            <person name="Delahaunty K."/>
            <person name="Markovic C."/>
            <person name="Hall O."/>
            <person name="Minx P."/>
            <person name="Tomlinson C."/>
            <person name="Mitreva M."/>
            <person name="Hou S."/>
            <person name="Chen J."/>
            <person name="Wollam A."/>
            <person name="Pepin K.H."/>
            <person name="Johnson M."/>
            <person name="Bhonagiri V."/>
            <person name="Zhang X."/>
            <person name="Suruliraj S."/>
            <person name="Warren W."/>
            <person name="Chinwalla A."/>
            <person name="Mardis E.R."/>
            <person name="Wilson R.K."/>
        </authorList>
    </citation>
    <scope>NUCLEOTIDE SEQUENCE [LARGE SCALE GENOMIC DNA]</scope>
    <source>
        <strain evidence="2 3">YIT 11840</strain>
    </source>
</reference>
<accession>G5SQK5</accession>
<evidence type="ECO:0000313" key="2">
    <source>
        <dbReference type="EMBL" id="EHH00408.1"/>
    </source>
</evidence>
<proteinExistence type="predicted"/>
<sequence length="377" mass="43298">MRIGILTLPLNQNYGGILQAYALQTVLERLGHEVRVVEWKRPYGLPFYKMPYVYGKRMVMNLLGHKIPVLYEQKCHREQSIIRQNTDKFIKKYIHLVEYDDFSDIKESEYDAVIVGSDQVWRPRYFGIKQIGNAYLKFAEGWNIKRIAYAASFGTDEWEYTAKQTSECGRLLRMFDAVSVREDSGVRLCRERFGVGARHVLDPTMLLDKNDYVKLFETVGTPNSKGNLLCYMLDETEEKRGVVRRIADEKGLTPFNVKSQSDSIASPIGERIQPPLEQWLRGFYDAEFVVTDSFHACVFSILFGKPFVAVGNADRGMSRFNSLFSMFGLEDRLVTNGHAYTECKDADRADIMAMLAEKKREAMNYLVGNLNTTDGKQ</sequence>
<dbReference type="eggNOG" id="COG2327">
    <property type="taxonomic scope" value="Bacteria"/>
</dbReference>
<gene>
    <name evidence="2" type="ORF">HMPREF9441_01645</name>
</gene>
<dbReference type="Pfam" id="PF04230">
    <property type="entry name" value="PS_pyruv_trans"/>
    <property type="match status" value="1"/>
</dbReference>
<protein>
    <recommendedName>
        <fullName evidence="1">Polysaccharide pyruvyl transferase domain-containing protein</fullName>
    </recommendedName>
</protein>
<dbReference type="Proteomes" id="UP000003598">
    <property type="component" value="Unassembled WGS sequence"/>
</dbReference>
<dbReference type="AlphaFoldDB" id="G5SQK5"/>
<dbReference type="EMBL" id="AFFY01000022">
    <property type="protein sequence ID" value="EHH00408.1"/>
    <property type="molecule type" value="Genomic_DNA"/>
</dbReference>
<name>G5SQK5_9BACT</name>
<keyword evidence="3" id="KW-1185">Reference proteome</keyword>
<dbReference type="PATRIC" id="fig|762968.3.peg.1470"/>
<dbReference type="RefSeq" id="WP_008619646.1">
    <property type="nucleotide sequence ID" value="NZ_JH376597.1"/>
</dbReference>
<dbReference type="STRING" id="762968.HMPREF9441_01645"/>
<feature type="domain" description="Polysaccharide pyruvyl transferase" evidence="1">
    <location>
        <begin position="13"/>
        <end position="312"/>
    </location>
</feature>
<evidence type="ECO:0000259" key="1">
    <source>
        <dbReference type="Pfam" id="PF04230"/>
    </source>
</evidence>
<organism evidence="2 3">
    <name type="scientific">Paraprevotella clara YIT 11840</name>
    <dbReference type="NCBI Taxonomy" id="762968"/>
    <lineage>
        <taxon>Bacteria</taxon>
        <taxon>Pseudomonadati</taxon>
        <taxon>Bacteroidota</taxon>
        <taxon>Bacteroidia</taxon>
        <taxon>Bacteroidales</taxon>
        <taxon>Prevotellaceae</taxon>
        <taxon>Paraprevotella</taxon>
    </lineage>
</organism>
<dbReference type="InterPro" id="IPR007345">
    <property type="entry name" value="Polysacch_pyruvyl_Trfase"/>
</dbReference>
<evidence type="ECO:0000313" key="3">
    <source>
        <dbReference type="Proteomes" id="UP000003598"/>
    </source>
</evidence>